<comment type="caution">
    <text evidence="3">The sequence shown here is derived from an EMBL/GenBank/DDBJ whole genome shotgun (WGS) entry which is preliminary data.</text>
</comment>
<organism evidence="3 4">
    <name type="scientific">Roseococcus suduntuyensis</name>
    <dbReference type="NCBI Taxonomy" id="455361"/>
    <lineage>
        <taxon>Bacteria</taxon>
        <taxon>Pseudomonadati</taxon>
        <taxon>Pseudomonadota</taxon>
        <taxon>Alphaproteobacteria</taxon>
        <taxon>Acetobacterales</taxon>
        <taxon>Roseomonadaceae</taxon>
        <taxon>Roseococcus</taxon>
    </lineage>
</organism>
<dbReference type="SUPFAM" id="SSF56281">
    <property type="entry name" value="Metallo-hydrolase/oxidoreductase"/>
    <property type="match status" value="1"/>
</dbReference>
<accession>A0A840AAZ6</accession>
<dbReference type="SMART" id="SM00849">
    <property type="entry name" value="Lactamase_B"/>
    <property type="match status" value="1"/>
</dbReference>
<gene>
    <name evidence="3" type="ORF">GGQ83_001758</name>
</gene>
<protein>
    <submittedName>
        <fullName evidence="3">Glyoxylase-like metal-dependent hydrolase (Beta-lactamase superfamily II)</fullName>
    </submittedName>
</protein>
<evidence type="ECO:0000313" key="4">
    <source>
        <dbReference type="Proteomes" id="UP000553193"/>
    </source>
</evidence>
<dbReference type="GO" id="GO:0016787">
    <property type="term" value="F:hydrolase activity"/>
    <property type="evidence" value="ECO:0007669"/>
    <property type="project" value="UniProtKB-KW"/>
</dbReference>
<proteinExistence type="predicted"/>
<name>A0A840AAZ6_9PROT</name>
<dbReference type="RefSeq" id="WP_242534910.1">
    <property type="nucleotide sequence ID" value="NZ_JACIDJ010000002.1"/>
</dbReference>
<dbReference type="CDD" id="cd16282">
    <property type="entry name" value="metallo-hydrolase-like_MBL-fold"/>
    <property type="match status" value="1"/>
</dbReference>
<sequence>MATKRRSRSRNSRIVPAKPAPQPASMGAAAVTSTDAPPAPAPAPSPAPRAAGFASSQDLGEKRISFDELGSGLYAYTAEGDPNSGVVVGDKGVLVVDAQATPLLAREVQSRIAGVTSLPVQKVVLTHYHAVRVLGASAYDGAAIIASDATRDLIKERGQQDMDSEIGRFPRLFRGREEVPGLTWPTETFRARMSLWQAKREVQIIQIGRSHTSGDTVVWLPKEKVLFAGDTVESGATPYCGDAWFNDWSATIAALRRLRPEKLVPGRGPALTTRADCEQALHETATYVETLFAMALAAVEKGWSLKQFYDDAMDRMRPRYGHWVIFDHCMPFNVSRAYDEANGIVKPRIWTAERDLEMWRALEQDAPPKPADAP</sequence>
<dbReference type="Proteomes" id="UP000553193">
    <property type="component" value="Unassembled WGS sequence"/>
</dbReference>
<keyword evidence="3" id="KW-0378">Hydrolase</keyword>
<dbReference type="PANTHER" id="PTHR42951:SF20">
    <property type="entry name" value="BETA LACTAMASE"/>
    <property type="match status" value="1"/>
</dbReference>
<dbReference type="AlphaFoldDB" id="A0A840AAZ6"/>
<dbReference type="PANTHER" id="PTHR42951">
    <property type="entry name" value="METALLO-BETA-LACTAMASE DOMAIN-CONTAINING"/>
    <property type="match status" value="1"/>
</dbReference>
<dbReference type="InterPro" id="IPR050855">
    <property type="entry name" value="NDM-1-like"/>
</dbReference>
<feature type="compositionally biased region" description="Basic residues" evidence="1">
    <location>
        <begin position="1"/>
        <end position="11"/>
    </location>
</feature>
<evidence type="ECO:0000259" key="2">
    <source>
        <dbReference type="SMART" id="SM00849"/>
    </source>
</evidence>
<dbReference type="InterPro" id="IPR036866">
    <property type="entry name" value="RibonucZ/Hydroxyglut_hydro"/>
</dbReference>
<reference evidence="3 4" key="1">
    <citation type="submission" date="2020-08" db="EMBL/GenBank/DDBJ databases">
        <title>Genomic Encyclopedia of Type Strains, Phase IV (KMG-IV): sequencing the most valuable type-strain genomes for metagenomic binning, comparative biology and taxonomic classification.</title>
        <authorList>
            <person name="Goeker M."/>
        </authorList>
    </citation>
    <scope>NUCLEOTIDE SEQUENCE [LARGE SCALE GENOMIC DNA]</scope>
    <source>
        <strain evidence="3 4">DSM 19979</strain>
    </source>
</reference>
<dbReference type="InterPro" id="IPR001279">
    <property type="entry name" value="Metallo-B-lactamas"/>
</dbReference>
<keyword evidence="4" id="KW-1185">Reference proteome</keyword>
<feature type="compositionally biased region" description="Pro residues" evidence="1">
    <location>
        <begin position="37"/>
        <end position="47"/>
    </location>
</feature>
<dbReference type="Pfam" id="PF00753">
    <property type="entry name" value="Lactamase_B"/>
    <property type="match status" value="1"/>
</dbReference>
<feature type="domain" description="Metallo-beta-lactamase" evidence="2">
    <location>
        <begin position="81"/>
        <end position="267"/>
    </location>
</feature>
<dbReference type="Gene3D" id="3.60.15.10">
    <property type="entry name" value="Ribonuclease Z/Hydroxyacylglutathione hydrolase-like"/>
    <property type="match status" value="1"/>
</dbReference>
<dbReference type="EMBL" id="JACIDJ010000002">
    <property type="protein sequence ID" value="MBB3898321.1"/>
    <property type="molecule type" value="Genomic_DNA"/>
</dbReference>
<evidence type="ECO:0000256" key="1">
    <source>
        <dbReference type="SAM" id="MobiDB-lite"/>
    </source>
</evidence>
<feature type="region of interest" description="Disordered" evidence="1">
    <location>
        <begin position="1"/>
        <end position="54"/>
    </location>
</feature>
<evidence type="ECO:0000313" key="3">
    <source>
        <dbReference type="EMBL" id="MBB3898321.1"/>
    </source>
</evidence>